<evidence type="ECO:0000313" key="1">
    <source>
        <dbReference type="EMBL" id="CAH2228995.1"/>
    </source>
</evidence>
<evidence type="ECO:0000313" key="2">
    <source>
        <dbReference type="Proteomes" id="UP000838756"/>
    </source>
</evidence>
<accession>A0A8S4R2K4</accession>
<dbReference type="Proteomes" id="UP000838756">
    <property type="component" value="Unassembled WGS sequence"/>
</dbReference>
<comment type="caution">
    <text evidence="1">The sequence shown here is derived from an EMBL/GenBank/DDBJ whole genome shotgun (WGS) entry which is preliminary data.</text>
</comment>
<sequence length="143" mass="16035">MIAGIEHAMIPATPILPRLMPLSKPYKIFRSKVFLVMAQMYHVSTAIASESSLERLLYHSLNSCEVVITLSSQGAVGMPREPTLLIVYSDSAATPEYGLRRCVAPMPTRRDTCDAWSLRDPPHLRPAADRHSRALYHESIFQN</sequence>
<keyword evidence="2" id="KW-1185">Reference proteome</keyword>
<dbReference type="AlphaFoldDB" id="A0A8S4R2K4"/>
<organism evidence="1 2">
    <name type="scientific">Pararge aegeria aegeria</name>
    <dbReference type="NCBI Taxonomy" id="348720"/>
    <lineage>
        <taxon>Eukaryota</taxon>
        <taxon>Metazoa</taxon>
        <taxon>Ecdysozoa</taxon>
        <taxon>Arthropoda</taxon>
        <taxon>Hexapoda</taxon>
        <taxon>Insecta</taxon>
        <taxon>Pterygota</taxon>
        <taxon>Neoptera</taxon>
        <taxon>Endopterygota</taxon>
        <taxon>Lepidoptera</taxon>
        <taxon>Glossata</taxon>
        <taxon>Ditrysia</taxon>
        <taxon>Papilionoidea</taxon>
        <taxon>Nymphalidae</taxon>
        <taxon>Satyrinae</taxon>
        <taxon>Satyrini</taxon>
        <taxon>Parargina</taxon>
        <taxon>Pararge</taxon>
    </lineage>
</organism>
<name>A0A8S4R2K4_9NEOP</name>
<protein>
    <submittedName>
        <fullName evidence="1">Jg2678 protein</fullName>
    </submittedName>
</protein>
<reference evidence="1" key="1">
    <citation type="submission" date="2022-03" db="EMBL/GenBank/DDBJ databases">
        <authorList>
            <person name="Lindestad O."/>
        </authorList>
    </citation>
    <scope>NUCLEOTIDE SEQUENCE</scope>
</reference>
<proteinExistence type="predicted"/>
<gene>
    <name evidence="1" type="primary">jg2678</name>
    <name evidence="1" type="ORF">PAEG_LOCUS8495</name>
</gene>
<dbReference type="EMBL" id="CAKXAJ010024627">
    <property type="protein sequence ID" value="CAH2228995.1"/>
    <property type="molecule type" value="Genomic_DNA"/>
</dbReference>